<dbReference type="Proteomes" id="UP000000249">
    <property type="component" value="Chromosome 2"/>
</dbReference>
<gene>
    <name evidence="1" type="ordered locus">VC0395_0773</name>
</gene>
<dbReference type="PATRIC" id="fig|345073.21.peg.3230"/>
<sequence>MKYEIPPSLNLKELPLTTQYQLNRMLNGEIRPSAIRRNKANYKLKGDKDKVFENGLAVRLFNLIKEYNNVESVESEEV</sequence>
<organism evidence="1 2">
    <name type="scientific">Vibrio cholerae serotype O1 (strain ATCC 39541 / Classical Ogawa 395 / O395)</name>
    <dbReference type="NCBI Taxonomy" id="345073"/>
    <lineage>
        <taxon>Bacteria</taxon>
        <taxon>Pseudomonadati</taxon>
        <taxon>Pseudomonadota</taxon>
        <taxon>Gammaproteobacteria</taxon>
        <taxon>Vibrionales</taxon>
        <taxon>Vibrionaceae</taxon>
        <taxon>Vibrio</taxon>
    </lineage>
</organism>
<dbReference type="KEGG" id="vcr:VC395_A0484"/>
<evidence type="ECO:0000313" key="2">
    <source>
        <dbReference type="Proteomes" id="UP000000249"/>
    </source>
</evidence>
<dbReference type="EMBL" id="CP000626">
    <property type="protein sequence ID" value="ABQ18514.1"/>
    <property type="molecule type" value="Genomic_DNA"/>
</dbReference>
<dbReference type="AlphaFoldDB" id="A0A0H3AF97"/>
<reference evidence="1 2" key="1">
    <citation type="submission" date="2007-03" db="EMBL/GenBank/DDBJ databases">
        <authorList>
            <person name="Heidelberg J."/>
        </authorList>
    </citation>
    <scope>NUCLEOTIDE SEQUENCE [LARGE SCALE GENOMIC DNA]</scope>
    <source>
        <strain evidence="2">ATCC 39541 / Classical Ogawa 395 / O395</strain>
    </source>
</reference>
<dbReference type="RefSeq" id="WP_000873010.1">
    <property type="nucleotide sequence ID" value="NC_009456.1"/>
</dbReference>
<accession>A0A0H3AF97</accession>
<evidence type="ECO:0000313" key="1">
    <source>
        <dbReference type="EMBL" id="ABQ18514.1"/>
    </source>
</evidence>
<protein>
    <submittedName>
        <fullName evidence="1">Uncharacterized protein</fullName>
    </submittedName>
</protein>
<proteinExistence type="predicted"/>
<dbReference type="KEGG" id="vco:VC0395_0773"/>
<name>A0A0H3AF97_VIBC3</name>